<gene>
    <name evidence="1" type="ORF">SAMN05192574_11635</name>
</gene>
<keyword evidence="2" id="KW-1185">Reference proteome</keyword>
<dbReference type="Proteomes" id="UP000198942">
    <property type="component" value="Unassembled WGS sequence"/>
</dbReference>
<evidence type="ECO:0000313" key="2">
    <source>
        <dbReference type="Proteomes" id="UP000198942"/>
    </source>
</evidence>
<dbReference type="STRING" id="551995.SAMN05192574_11635"/>
<dbReference type="RefSeq" id="WP_091220384.1">
    <property type="nucleotide sequence ID" value="NZ_FOCL01000016.1"/>
</dbReference>
<evidence type="ECO:0000313" key="1">
    <source>
        <dbReference type="EMBL" id="SEO91638.1"/>
    </source>
</evidence>
<dbReference type="EMBL" id="FOCL01000016">
    <property type="protein sequence ID" value="SEO91638.1"/>
    <property type="molecule type" value="Genomic_DNA"/>
</dbReference>
<name>A0A1H8TME7_9SPHI</name>
<proteinExistence type="predicted"/>
<reference evidence="2" key="1">
    <citation type="submission" date="2016-10" db="EMBL/GenBank/DDBJ databases">
        <authorList>
            <person name="Varghese N."/>
            <person name="Submissions S."/>
        </authorList>
    </citation>
    <scope>NUCLEOTIDE SEQUENCE [LARGE SCALE GENOMIC DNA]</scope>
    <source>
        <strain evidence="2">Gh-48</strain>
    </source>
</reference>
<organism evidence="1 2">
    <name type="scientific">Mucilaginibacter gossypiicola</name>
    <dbReference type="NCBI Taxonomy" id="551995"/>
    <lineage>
        <taxon>Bacteria</taxon>
        <taxon>Pseudomonadati</taxon>
        <taxon>Bacteroidota</taxon>
        <taxon>Sphingobacteriia</taxon>
        <taxon>Sphingobacteriales</taxon>
        <taxon>Sphingobacteriaceae</taxon>
        <taxon>Mucilaginibacter</taxon>
    </lineage>
</organism>
<accession>A0A1H8TME7</accession>
<protein>
    <submittedName>
        <fullName evidence="1">SPASM domain peptide maturase, grasp-with-spasm system</fullName>
    </submittedName>
</protein>
<dbReference type="AlphaFoldDB" id="A0A1H8TME7"/>
<sequence>MSKHLILHAHCIPVRGKEQGAIYDLQKGSLMFIPNSMIDLIEYMRDESYHKTRKVVNSLAFFKEHVDFILSNGLGFFTDHPQRFIALPDQYHSPEEISTAVIEYGADKFDLKSVINELNMLRCKHIEFRYIDCNPDFSELRTLIGYTNNSTIRSIELHLTQNEKISKVNLLGLAGEFKKLRTINVHNSASADYDFKNNIFFLESDWKTVEQKHFPHDVYIVNMKFFMESQKFNTFYNQKVCISRDGYIKNSLLNVRHFGQYSTNNTLTDVVRTDEFKKLWFISPDMIEEVKESETRYATLFSQDVELIDGKYHLIH</sequence>
<dbReference type="OrthoDB" id="1073749at2"/>